<dbReference type="EMBL" id="CM047587">
    <property type="protein sequence ID" value="KAI9908456.1"/>
    <property type="molecule type" value="Genomic_DNA"/>
</dbReference>
<proteinExistence type="predicted"/>
<reference evidence="1 2" key="1">
    <citation type="journal article" date="2022" name="bioRxiv">
        <title>The genome of the oomycete Peronosclerospora sorghi, a cosmopolitan pathogen of maize and sorghum, is inflated with dispersed pseudogenes.</title>
        <authorList>
            <person name="Fletcher K."/>
            <person name="Martin F."/>
            <person name="Isakeit T."/>
            <person name="Cavanaugh K."/>
            <person name="Magill C."/>
            <person name="Michelmore R."/>
        </authorList>
    </citation>
    <scope>NUCLEOTIDE SEQUENCE [LARGE SCALE GENOMIC DNA]</scope>
    <source>
        <strain evidence="1">P6</strain>
    </source>
</reference>
<keyword evidence="2" id="KW-1185">Reference proteome</keyword>
<organism evidence="1 2">
    <name type="scientific">Peronosclerospora sorghi</name>
    <dbReference type="NCBI Taxonomy" id="230839"/>
    <lineage>
        <taxon>Eukaryota</taxon>
        <taxon>Sar</taxon>
        <taxon>Stramenopiles</taxon>
        <taxon>Oomycota</taxon>
        <taxon>Peronosporomycetes</taxon>
        <taxon>Peronosporales</taxon>
        <taxon>Peronosporaceae</taxon>
        <taxon>Peronosclerospora</taxon>
    </lineage>
</organism>
<protein>
    <submittedName>
        <fullName evidence="1">Uncharacterized protein</fullName>
    </submittedName>
</protein>
<evidence type="ECO:0000313" key="1">
    <source>
        <dbReference type="EMBL" id="KAI9908456.1"/>
    </source>
</evidence>
<evidence type="ECO:0000313" key="2">
    <source>
        <dbReference type="Proteomes" id="UP001163321"/>
    </source>
</evidence>
<name>A0ACC0VQT5_9STRA</name>
<comment type="caution">
    <text evidence="1">The sequence shown here is derived from an EMBL/GenBank/DDBJ whole genome shotgun (WGS) entry which is preliminary data.</text>
</comment>
<dbReference type="Proteomes" id="UP001163321">
    <property type="component" value="Chromosome 8"/>
</dbReference>
<sequence>MQSNVLRDGACGYVLGPPGSGKSPTAVTFALTLARTEWVVTWISLKSDIAPVCVRLEKGRELHLILDGVDDTKKHILFLDGFTLNKFGEKILCREWLKKNRTNRRLVVLKHDEDKEIKVYEHLVSSWTLEEYLTAPQGCIGRPWTGAVTTIGDRQDIASAGNYTTLFRQCLYRSKHYFAGGCSRFIFGYSIAEVVAPLEKAIRTLSNVASAATCTVGDDSPNVFYRLYGSQENSPDYVISRYAAAAIAMFEGPLLIKRLASVHDYTFWQIFLDINFS</sequence>
<gene>
    <name evidence="1" type="ORF">PsorP6_003125</name>
</gene>
<accession>A0ACC0VQT5</accession>